<dbReference type="InterPro" id="IPR009057">
    <property type="entry name" value="Homeodomain-like_sf"/>
</dbReference>
<dbReference type="InterPro" id="IPR050109">
    <property type="entry name" value="HTH-type_TetR-like_transc_reg"/>
</dbReference>
<dbReference type="PROSITE" id="PS50977">
    <property type="entry name" value="HTH_TETR_2"/>
    <property type="match status" value="1"/>
</dbReference>
<evidence type="ECO:0000256" key="1">
    <source>
        <dbReference type="ARBA" id="ARBA00023015"/>
    </source>
</evidence>
<evidence type="ECO:0000313" key="7">
    <source>
        <dbReference type="EMBL" id="TRW45212.1"/>
    </source>
</evidence>
<dbReference type="InterPro" id="IPR001647">
    <property type="entry name" value="HTH_TetR"/>
</dbReference>
<dbReference type="Proteomes" id="UP000318693">
    <property type="component" value="Unassembled WGS sequence"/>
</dbReference>
<dbReference type="GO" id="GO:0003700">
    <property type="term" value="F:DNA-binding transcription factor activity"/>
    <property type="evidence" value="ECO:0007669"/>
    <property type="project" value="TreeGrafter"/>
</dbReference>
<dbReference type="GO" id="GO:0000976">
    <property type="term" value="F:transcription cis-regulatory region binding"/>
    <property type="evidence" value="ECO:0007669"/>
    <property type="project" value="TreeGrafter"/>
</dbReference>
<evidence type="ECO:0000313" key="8">
    <source>
        <dbReference type="Proteomes" id="UP000318693"/>
    </source>
</evidence>
<protein>
    <submittedName>
        <fullName evidence="7">TetR/AcrR family transcriptional regulator</fullName>
    </submittedName>
</protein>
<sequence>MLERPTRGPGVTIEPESPGTPGRGKTVALSADAIVDCALELARREGSQALTLRRIGKELGADPTAFYRYFRDKDELVLACMDKVLDIAFERYEEDSASLDWRARLRRAAHVFYTVAEEFPTVTALGFARITGGPGERRWVEMVISTLHGVGLPPGLTALHYRAFVDAMLAMSGLRATVHGLPAALADKDDAAWLRVYGALPRDQFPAIRAHSEELVRVEEHDVFSTVVDAVLTNIEVAARAHG</sequence>
<evidence type="ECO:0000256" key="5">
    <source>
        <dbReference type="SAM" id="MobiDB-lite"/>
    </source>
</evidence>
<dbReference type="AlphaFoldDB" id="A0A552WR37"/>
<keyword evidence="8" id="KW-1185">Reference proteome</keyword>
<keyword evidence="3" id="KW-0804">Transcription</keyword>
<dbReference type="EMBL" id="VJXR01000027">
    <property type="protein sequence ID" value="TRW45212.1"/>
    <property type="molecule type" value="Genomic_DNA"/>
</dbReference>
<keyword evidence="2 4" id="KW-0238">DNA-binding</keyword>
<evidence type="ECO:0000259" key="6">
    <source>
        <dbReference type="PROSITE" id="PS50977"/>
    </source>
</evidence>
<keyword evidence="1" id="KW-0805">Transcription regulation</keyword>
<dbReference type="Gene3D" id="1.10.357.10">
    <property type="entry name" value="Tetracycline Repressor, domain 2"/>
    <property type="match status" value="1"/>
</dbReference>
<gene>
    <name evidence="7" type="ORF">FJ693_10480</name>
</gene>
<accession>A0A552WR37</accession>
<dbReference type="PANTHER" id="PTHR30055:SF151">
    <property type="entry name" value="TRANSCRIPTIONAL REGULATORY PROTEIN"/>
    <property type="match status" value="1"/>
</dbReference>
<comment type="caution">
    <text evidence="7">The sequence shown here is derived from an EMBL/GenBank/DDBJ whole genome shotgun (WGS) entry which is preliminary data.</text>
</comment>
<evidence type="ECO:0000256" key="3">
    <source>
        <dbReference type="ARBA" id="ARBA00023163"/>
    </source>
</evidence>
<evidence type="ECO:0000256" key="2">
    <source>
        <dbReference type="ARBA" id="ARBA00023125"/>
    </source>
</evidence>
<evidence type="ECO:0000256" key="4">
    <source>
        <dbReference type="PROSITE-ProRule" id="PRU00335"/>
    </source>
</evidence>
<dbReference type="PANTHER" id="PTHR30055">
    <property type="entry name" value="HTH-TYPE TRANSCRIPTIONAL REGULATOR RUTR"/>
    <property type="match status" value="1"/>
</dbReference>
<name>A0A552WR37_9MICO</name>
<dbReference type="Pfam" id="PF00440">
    <property type="entry name" value="TetR_N"/>
    <property type="match status" value="1"/>
</dbReference>
<reference evidence="7 8" key="1">
    <citation type="submission" date="2019-07" db="EMBL/GenBank/DDBJ databases">
        <title>Georgenia wutianyii sp. nov. and Georgenia *** sp. nov. isolated from plateau pika (Ochotona curzoniae) in the Qinghai-Tibet plateau of China.</title>
        <authorList>
            <person name="Tian Z."/>
        </authorList>
    </citation>
    <scope>NUCLEOTIDE SEQUENCE [LARGE SCALE GENOMIC DNA]</scope>
    <source>
        <strain evidence="7 8">Z446</strain>
    </source>
</reference>
<dbReference type="SUPFAM" id="SSF48498">
    <property type="entry name" value="Tetracyclin repressor-like, C-terminal domain"/>
    <property type="match status" value="1"/>
</dbReference>
<organism evidence="7 8">
    <name type="scientific">Georgenia yuyongxinii</name>
    <dbReference type="NCBI Taxonomy" id="2589797"/>
    <lineage>
        <taxon>Bacteria</taxon>
        <taxon>Bacillati</taxon>
        <taxon>Actinomycetota</taxon>
        <taxon>Actinomycetes</taxon>
        <taxon>Micrococcales</taxon>
        <taxon>Bogoriellaceae</taxon>
        <taxon>Georgenia</taxon>
    </lineage>
</organism>
<dbReference type="Gene3D" id="1.10.10.60">
    <property type="entry name" value="Homeodomain-like"/>
    <property type="match status" value="1"/>
</dbReference>
<dbReference type="SUPFAM" id="SSF46689">
    <property type="entry name" value="Homeodomain-like"/>
    <property type="match status" value="1"/>
</dbReference>
<proteinExistence type="predicted"/>
<dbReference type="InterPro" id="IPR036271">
    <property type="entry name" value="Tet_transcr_reg_TetR-rel_C_sf"/>
</dbReference>
<feature type="region of interest" description="Disordered" evidence="5">
    <location>
        <begin position="1"/>
        <end position="24"/>
    </location>
</feature>
<feature type="DNA-binding region" description="H-T-H motif" evidence="4">
    <location>
        <begin position="51"/>
        <end position="70"/>
    </location>
</feature>
<feature type="domain" description="HTH tetR-type" evidence="6">
    <location>
        <begin position="28"/>
        <end position="88"/>
    </location>
</feature>